<feature type="compositionally biased region" description="Acidic residues" evidence="10">
    <location>
        <begin position="98"/>
        <end position="113"/>
    </location>
</feature>
<protein>
    <recommendedName>
        <fullName evidence="9">Nuclear pore complex protein Nup85</fullName>
    </recommendedName>
</protein>
<dbReference type="GO" id="GO:0031965">
    <property type="term" value="C:nuclear membrane"/>
    <property type="evidence" value="ECO:0007669"/>
    <property type="project" value="UniProtKB-UniRule"/>
</dbReference>
<reference evidence="11" key="1">
    <citation type="submission" date="2022-10" db="EMBL/GenBank/DDBJ databases">
        <title>Determination and structural analysis of whole genome sequence of Sarocladium strictum F4-1.</title>
        <authorList>
            <person name="Hu L."/>
            <person name="Jiang Y."/>
        </authorList>
    </citation>
    <scope>NUCLEOTIDE SEQUENCE</scope>
    <source>
        <strain evidence="11">F4-1</strain>
    </source>
</reference>
<feature type="compositionally biased region" description="Basic and acidic residues" evidence="10">
    <location>
        <begin position="114"/>
        <end position="127"/>
    </location>
</feature>
<feature type="region of interest" description="Disordered" evidence="10">
    <location>
        <begin position="154"/>
        <end position="187"/>
    </location>
</feature>
<keyword evidence="12" id="KW-1185">Reference proteome</keyword>
<gene>
    <name evidence="11" type="ORF">NLU13_7458</name>
</gene>
<dbReference type="PANTHER" id="PTHR13373">
    <property type="entry name" value="FROUNT PROTEIN-RELATED"/>
    <property type="match status" value="1"/>
</dbReference>
<evidence type="ECO:0000256" key="9">
    <source>
        <dbReference type="RuleBase" id="RU365073"/>
    </source>
</evidence>
<evidence type="ECO:0000256" key="3">
    <source>
        <dbReference type="ARBA" id="ARBA00022448"/>
    </source>
</evidence>
<evidence type="ECO:0000256" key="10">
    <source>
        <dbReference type="SAM" id="MobiDB-lite"/>
    </source>
</evidence>
<evidence type="ECO:0000256" key="4">
    <source>
        <dbReference type="ARBA" id="ARBA00022816"/>
    </source>
</evidence>
<name>A0AA39L5R8_SARSR</name>
<dbReference type="GO" id="GO:0006606">
    <property type="term" value="P:protein import into nucleus"/>
    <property type="evidence" value="ECO:0007669"/>
    <property type="project" value="TreeGrafter"/>
</dbReference>
<feature type="compositionally biased region" description="Acidic residues" evidence="10">
    <location>
        <begin position="155"/>
        <end position="187"/>
    </location>
</feature>
<dbReference type="Proteomes" id="UP001175261">
    <property type="component" value="Unassembled WGS sequence"/>
</dbReference>
<comment type="caution">
    <text evidence="11">The sequence shown here is derived from an EMBL/GenBank/DDBJ whole genome shotgun (WGS) entry which is preliminary data.</text>
</comment>
<dbReference type="GO" id="GO:0031080">
    <property type="term" value="C:nuclear pore outer ring"/>
    <property type="evidence" value="ECO:0007669"/>
    <property type="project" value="TreeGrafter"/>
</dbReference>
<dbReference type="GO" id="GO:0045893">
    <property type="term" value="P:positive regulation of DNA-templated transcription"/>
    <property type="evidence" value="ECO:0007669"/>
    <property type="project" value="TreeGrafter"/>
</dbReference>
<comment type="similarity">
    <text evidence="2 9">Belongs to the nucleoporin Nup85 family.</text>
</comment>
<sequence length="1087" mass="121361">MANRFYVPDSSPPPSSPAPLTPKKNARGSLFAPGEEPTTTPAGPPPTNASWTPAGAPSEDFLNSSVMRNMPRFSAKGKPTGSFRGTKPSGLSQQFNALDDDSEEEADEDDWEAQELRRKAEREAEREAMDDEFYRTAGLSMRHDEELERAINAELEAEEDDEEEEDAEGEYEYDEYGEDGDFDDRDEQEYTKPKATDFDMFLNMRHDDRPYGQPIIGEETDLAMLNEPAAVDRVRQEAESIFRRSSVQLRGSRRGQGFHFATIARDLYNQQDTAQLIEPHDLILKTEELVCRLYDEGVGPDDDQEKMDNSLANIAARLLMLWRHHVDDLPQPEGEDLATIGPGEQEEPLVKATWVAGLLLRMHHTRDDDDAQPAPLPQILFDWMDKGGHNLQPDQVRLLSQYRPSPASHSLYWQVLRSTLLRGDATSAARLLRNAGWEHVRKGPRGEKAYTGKALDAVRRFASVTADVLDQCPATKGEWDIWNSNWTLFRIKAKAELDRMTLFAEGKDQGPDDSMNEFSNEGRSMSTMVRKASSQLPWDIYENLQTVYGIICGKEDAIMDTAQDWCEATIGLFGWWDDGSQGSRLSRLTGSLSLRASTRMGSTGDYFERLSTAFHLVIQSDLNPNAMNPIEVALASVFEGNINAVIGFLRTWSLPIACSVAEIASLGGWLPPPEVAPLPMGTLDAEDLALLGVSQPAQDEVEGIKDATLVLYARELAGIEYLTPDRNGWEMAIQVLGRMDLPEKSEETVGELLRDLLATLDIHSGHVVDKMWRILNDLGMINFAEETAETFADILSKESHRYGEALWYYALSHRTERVREVLNLLISYSLLQSTVYPPEKDLDEDLKNLLRKRTVTLEQRAKQDIEAAQLLGRMLSGYATLRKFYELRDDPKLSSMSPAKGLVHRRQTAFALVAVISSADDNIRGGLYDETRDAVVSEDFLLALLGEATVFVQQTPTAITLDQIDILLKAIEDIETVSQRVYGTCEEFFDLVLSSAQGLKGSSPADLMRKSTASLGGSSYVMMTETSMLASQLQKNVGAGSVERGWDWRKNFEAGTKAKDVLRRLRTGLAKDLAALWLEEADGGDVL</sequence>
<dbReference type="EMBL" id="JAPDFR010000007">
    <property type="protein sequence ID" value="KAK0384980.1"/>
    <property type="molecule type" value="Genomic_DNA"/>
</dbReference>
<keyword evidence="5 9" id="KW-0653">Protein transport</keyword>
<comment type="function">
    <text evidence="9">Functions as a component of the nuclear pore complex (NPC).</text>
</comment>
<comment type="subcellular location">
    <subcellularLocation>
        <location evidence="1 9">Nucleus</location>
        <location evidence="1 9">Nuclear pore complex</location>
    </subcellularLocation>
</comment>
<dbReference type="PANTHER" id="PTHR13373:SF21">
    <property type="entry name" value="NUCLEAR PORE COMPLEX PROTEIN NUP85"/>
    <property type="match status" value="1"/>
</dbReference>
<keyword evidence="6 9" id="KW-0811">Translocation</keyword>
<evidence type="ECO:0000256" key="6">
    <source>
        <dbReference type="ARBA" id="ARBA00023010"/>
    </source>
</evidence>
<dbReference type="InterPro" id="IPR011502">
    <property type="entry name" value="Nucleoporin_Nup85"/>
</dbReference>
<dbReference type="Pfam" id="PF07575">
    <property type="entry name" value="Nucleopor_Nup85"/>
    <property type="match status" value="1"/>
</dbReference>
<keyword evidence="4 9" id="KW-0509">mRNA transport</keyword>
<evidence type="ECO:0000256" key="1">
    <source>
        <dbReference type="ARBA" id="ARBA00004567"/>
    </source>
</evidence>
<dbReference type="GO" id="GO:0017056">
    <property type="term" value="F:structural constituent of nuclear pore"/>
    <property type="evidence" value="ECO:0007669"/>
    <property type="project" value="TreeGrafter"/>
</dbReference>
<evidence type="ECO:0000313" key="11">
    <source>
        <dbReference type="EMBL" id="KAK0384980.1"/>
    </source>
</evidence>
<evidence type="ECO:0000256" key="7">
    <source>
        <dbReference type="ARBA" id="ARBA00023132"/>
    </source>
</evidence>
<evidence type="ECO:0000313" key="12">
    <source>
        <dbReference type="Proteomes" id="UP001175261"/>
    </source>
</evidence>
<feature type="compositionally biased region" description="Pro residues" evidence="10">
    <location>
        <begin position="10"/>
        <end position="20"/>
    </location>
</feature>
<keyword evidence="7 9" id="KW-0906">Nuclear pore complex</keyword>
<proteinExistence type="inferred from homology"/>
<evidence type="ECO:0000256" key="2">
    <source>
        <dbReference type="ARBA" id="ARBA00005573"/>
    </source>
</evidence>
<evidence type="ECO:0000256" key="5">
    <source>
        <dbReference type="ARBA" id="ARBA00022927"/>
    </source>
</evidence>
<evidence type="ECO:0000256" key="8">
    <source>
        <dbReference type="ARBA" id="ARBA00023242"/>
    </source>
</evidence>
<accession>A0AA39L5R8</accession>
<feature type="region of interest" description="Disordered" evidence="10">
    <location>
        <begin position="1"/>
        <end position="141"/>
    </location>
</feature>
<dbReference type="GO" id="GO:0006406">
    <property type="term" value="P:mRNA export from nucleus"/>
    <property type="evidence" value="ECO:0007669"/>
    <property type="project" value="TreeGrafter"/>
</dbReference>
<feature type="compositionally biased region" description="Low complexity" evidence="10">
    <location>
        <begin position="32"/>
        <end position="41"/>
    </location>
</feature>
<keyword evidence="8 9" id="KW-0539">Nucleus</keyword>
<keyword evidence="3 9" id="KW-0813">Transport</keyword>
<organism evidence="11 12">
    <name type="scientific">Sarocladium strictum</name>
    <name type="common">Black bundle disease fungus</name>
    <name type="synonym">Acremonium strictum</name>
    <dbReference type="NCBI Taxonomy" id="5046"/>
    <lineage>
        <taxon>Eukaryota</taxon>
        <taxon>Fungi</taxon>
        <taxon>Dikarya</taxon>
        <taxon>Ascomycota</taxon>
        <taxon>Pezizomycotina</taxon>
        <taxon>Sordariomycetes</taxon>
        <taxon>Hypocreomycetidae</taxon>
        <taxon>Hypocreales</taxon>
        <taxon>Sarocladiaceae</taxon>
        <taxon>Sarocladium</taxon>
    </lineage>
</organism>
<keyword evidence="9" id="KW-0472">Membrane</keyword>
<comment type="subunit">
    <text evidence="9">Component of the nuclear pore complex (NPC).</text>
</comment>
<dbReference type="AlphaFoldDB" id="A0AA39L5R8"/>